<evidence type="ECO:0000313" key="2">
    <source>
        <dbReference type="Proteomes" id="UP001359485"/>
    </source>
</evidence>
<gene>
    <name evidence="1" type="ORF">RUM44_008520</name>
</gene>
<organism evidence="1 2">
    <name type="scientific">Polyplax serrata</name>
    <name type="common">Common mouse louse</name>
    <dbReference type="NCBI Taxonomy" id="468196"/>
    <lineage>
        <taxon>Eukaryota</taxon>
        <taxon>Metazoa</taxon>
        <taxon>Ecdysozoa</taxon>
        <taxon>Arthropoda</taxon>
        <taxon>Hexapoda</taxon>
        <taxon>Insecta</taxon>
        <taxon>Pterygota</taxon>
        <taxon>Neoptera</taxon>
        <taxon>Paraneoptera</taxon>
        <taxon>Psocodea</taxon>
        <taxon>Troctomorpha</taxon>
        <taxon>Phthiraptera</taxon>
        <taxon>Anoplura</taxon>
        <taxon>Polyplacidae</taxon>
        <taxon>Polyplax</taxon>
    </lineage>
</organism>
<sequence>MSLRSLFRRLRTRFHASAKEKALGCSEGHRNNEKLWAVKGCAAKRRQCPRHITSATRFECDFWHWLCGREFVCGFCSLGWLNCNEKETPSDAQLHYAAFYGKLPLLRRVLDSGKVHVDCSDKADMKP</sequence>
<name>A0ABR1BCY7_POLSC</name>
<dbReference type="Proteomes" id="UP001359485">
    <property type="component" value="Unassembled WGS sequence"/>
</dbReference>
<dbReference type="EMBL" id="JAWJWF010000002">
    <property type="protein sequence ID" value="KAK6638095.1"/>
    <property type="molecule type" value="Genomic_DNA"/>
</dbReference>
<comment type="caution">
    <text evidence="1">The sequence shown here is derived from an EMBL/GenBank/DDBJ whole genome shotgun (WGS) entry which is preliminary data.</text>
</comment>
<reference evidence="1 2" key="1">
    <citation type="submission" date="2023-09" db="EMBL/GenBank/DDBJ databases">
        <title>Genomes of two closely related lineages of the louse Polyplax serrata with different host specificities.</title>
        <authorList>
            <person name="Martinu J."/>
            <person name="Tarabai H."/>
            <person name="Stefka J."/>
            <person name="Hypsa V."/>
        </authorList>
    </citation>
    <scope>NUCLEOTIDE SEQUENCE [LARGE SCALE GENOMIC DNA]</scope>
    <source>
        <strain evidence="1">98ZLc_SE</strain>
    </source>
</reference>
<evidence type="ECO:0000313" key="1">
    <source>
        <dbReference type="EMBL" id="KAK6638095.1"/>
    </source>
</evidence>
<accession>A0ABR1BCY7</accession>
<protein>
    <submittedName>
        <fullName evidence="1">Uncharacterized protein</fullName>
    </submittedName>
</protein>
<proteinExistence type="predicted"/>
<keyword evidence="2" id="KW-1185">Reference proteome</keyword>